<dbReference type="OrthoDB" id="5777994at2759"/>
<dbReference type="GO" id="GO:0016020">
    <property type="term" value="C:membrane"/>
    <property type="evidence" value="ECO:0007669"/>
    <property type="project" value="UniProtKB-SubCell"/>
</dbReference>
<keyword evidence="3 6" id="KW-0328">Glycosyltransferase</keyword>
<proteinExistence type="inferred from homology"/>
<keyword evidence="5" id="KW-0472">Membrane</keyword>
<gene>
    <name evidence="7" type="primary">Acey_s0712.g1741</name>
    <name evidence="7" type="ORF">Y032_0712g1741</name>
</gene>
<evidence type="ECO:0000313" key="8">
    <source>
        <dbReference type="Proteomes" id="UP000024635"/>
    </source>
</evidence>
<comment type="similarity">
    <text evidence="2 6">Belongs to the glycosyltransferase 92 family.</text>
</comment>
<sequence>MFSFQMVTSNFVFIFVLLFLLICLLNYTSRLNSLASRVVGKMDTLNALLTEPEMNISADTFFLYRAYVEHSRDGVSIRLLSINLCVDEGTAIEGVTGGQQLLLHGRPVEGTCPWIWAPGCLYNSYVFDGTLKNDMAISDKITLSRGDKQVTVPLSQVPRRTKGTLSFCVPPIYWFTDWTRLIFALEMWKAQGVYRVLVYYHSSSQYVRNVLLHYQREGFVVIVPWPSLPHNSFVDPNLSLYRLAHSLAHNDCMLRLDTEFGAVIDVDEIIVPRNGTLLSLVRERFEDESVGALSFSHRSLRLNPPLAAQNFSFETLDFSGVENATEFELEGPSKVIFRTDAVDLQATHDVRKYRSTSMTLKVPAADAVLLHHRYNHVTGEKPKRVNLLPSTTLVEDLHKALVNRTNSIFTEGADFHYNTQKVLGICLKPWRESQHYCKTPLSSCRSVMLPLENWHFVRSNNDFYLL</sequence>
<comment type="subcellular location">
    <subcellularLocation>
        <location evidence="1">Membrane</location>
        <topology evidence="1">Single-pass membrane protein</topology>
    </subcellularLocation>
</comment>
<dbReference type="AlphaFoldDB" id="A0A016WGW6"/>
<evidence type="ECO:0000256" key="6">
    <source>
        <dbReference type="RuleBase" id="RU366017"/>
    </source>
</evidence>
<keyword evidence="8" id="KW-1185">Reference proteome</keyword>
<dbReference type="PANTHER" id="PTHR47024:SF1">
    <property type="entry name" value="GLYCOSYLTRANSFERASE FAMILY 92 PROTEIN"/>
    <property type="match status" value="1"/>
</dbReference>
<evidence type="ECO:0000256" key="4">
    <source>
        <dbReference type="ARBA" id="ARBA00022679"/>
    </source>
</evidence>
<keyword evidence="4 6" id="KW-0808">Transferase</keyword>
<dbReference type="EC" id="2.4.1.-" evidence="6"/>
<organism evidence="7 8">
    <name type="scientific">Ancylostoma ceylanicum</name>
    <dbReference type="NCBI Taxonomy" id="53326"/>
    <lineage>
        <taxon>Eukaryota</taxon>
        <taxon>Metazoa</taxon>
        <taxon>Ecdysozoa</taxon>
        <taxon>Nematoda</taxon>
        <taxon>Chromadorea</taxon>
        <taxon>Rhabditida</taxon>
        <taxon>Rhabditina</taxon>
        <taxon>Rhabditomorpha</taxon>
        <taxon>Strongyloidea</taxon>
        <taxon>Ancylostomatidae</taxon>
        <taxon>Ancylostomatinae</taxon>
        <taxon>Ancylostoma</taxon>
    </lineage>
</organism>
<protein>
    <recommendedName>
        <fullName evidence="6">Glycosyltransferase family 92 protein</fullName>
        <ecNumber evidence="6">2.4.1.-</ecNumber>
    </recommendedName>
</protein>
<dbReference type="PANTHER" id="PTHR47024">
    <property type="entry name" value="BIOFILM ABSENT ON HEAD (AFTER YERSINIA EXPOSURE)-RELATED"/>
    <property type="match status" value="1"/>
</dbReference>
<accession>A0A016WGW6</accession>
<evidence type="ECO:0000256" key="1">
    <source>
        <dbReference type="ARBA" id="ARBA00004167"/>
    </source>
</evidence>
<dbReference type="Proteomes" id="UP000024635">
    <property type="component" value="Unassembled WGS sequence"/>
</dbReference>
<name>A0A016WGW6_9BILA</name>
<reference evidence="8" key="1">
    <citation type="journal article" date="2015" name="Nat. Genet.">
        <title>The genome and transcriptome of the zoonotic hookworm Ancylostoma ceylanicum identify infection-specific gene families.</title>
        <authorList>
            <person name="Schwarz E.M."/>
            <person name="Hu Y."/>
            <person name="Antoshechkin I."/>
            <person name="Miller M.M."/>
            <person name="Sternberg P.W."/>
            <person name="Aroian R.V."/>
        </authorList>
    </citation>
    <scope>NUCLEOTIDE SEQUENCE</scope>
    <source>
        <strain evidence="8">HY135</strain>
    </source>
</reference>
<dbReference type="EMBL" id="JARK01000312">
    <property type="protein sequence ID" value="EYC38517.1"/>
    <property type="molecule type" value="Genomic_DNA"/>
</dbReference>
<evidence type="ECO:0000256" key="3">
    <source>
        <dbReference type="ARBA" id="ARBA00022676"/>
    </source>
</evidence>
<evidence type="ECO:0000313" key="7">
    <source>
        <dbReference type="EMBL" id="EYC38517.1"/>
    </source>
</evidence>
<comment type="caution">
    <text evidence="7">The sequence shown here is derived from an EMBL/GenBank/DDBJ whole genome shotgun (WGS) entry which is preliminary data.</text>
</comment>
<evidence type="ECO:0000256" key="2">
    <source>
        <dbReference type="ARBA" id="ARBA00007647"/>
    </source>
</evidence>
<dbReference type="Pfam" id="PF01697">
    <property type="entry name" value="Glyco_transf_92"/>
    <property type="match status" value="1"/>
</dbReference>
<dbReference type="GO" id="GO:0016757">
    <property type="term" value="F:glycosyltransferase activity"/>
    <property type="evidence" value="ECO:0007669"/>
    <property type="project" value="UniProtKB-UniRule"/>
</dbReference>
<evidence type="ECO:0000256" key="5">
    <source>
        <dbReference type="ARBA" id="ARBA00023136"/>
    </source>
</evidence>
<dbReference type="InterPro" id="IPR008166">
    <property type="entry name" value="Glyco_transf_92"/>
</dbReference>